<evidence type="ECO:0000256" key="1">
    <source>
        <dbReference type="ARBA" id="ARBA00004651"/>
    </source>
</evidence>
<dbReference type="PANTHER" id="PTHR30572">
    <property type="entry name" value="MEMBRANE COMPONENT OF TRANSPORTER-RELATED"/>
    <property type="match status" value="1"/>
</dbReference>
<dbReference type="InterPro" id="IPR003838">
    <property type="entry name" value="ABC3_permease_C"/>
</dbReference>
<dbReference type="Pfam" id="PF02687">
    <property type="entry name" value="FtsX"/>
    <property type="match status" value="1"/>
</dbReference>
<dbReference type="Proteomes" id="UP000669179">
    <property type="component" value="Unassembled WGS sequence"/>
</dbReference>
<organism evidence="10 11">
    <name type="scientific">Actinomadura barringtoniae</name>
    <dbReference type="NCBI Taxonomy" id="1427535"/>
    <lineage>
        <taxon>Bacteria</taxon>
        <taxon>Bacillati</taxon>
        <taxon>Actinomycetota</taxon>
        <taxon>Actinomycetes</taxon>
        <taxon>Streptosporangiales</taxon>
        <taxon>Thermomonosporaceae</taxon>
        <taxon>Actinomadura</taxon>
    </lineage>
</organism>
<feature type="transmembrane region" description="Helical" evidence="8">
    <location>
        <begin position="388"/>
        <end position="411"/>
    </location>
</feature>
<keyword evidence="4 8" id="KW-1133">Transmembrane helix</keyword>
<protein>
    <submittedName>
        <fullName evidence="10">ABC transporter permease</fullName>
    </submittedName>
</protein>
<keyword evidence="2" id="KW-1003">Cell membrane</keyword>
<name>A0A939PCL4_9ACTN</name>
<dbReference type="RefSeq" id="WP_208257613.1">
    <property type="nucleotide sequence ID" value="NZ_JAGEOJ010000008.1"/>
</dbReference>
<feature type="transmembrane region" description="Helical" evidence="8">
    <location>
        <begin position="1006"/>
        <end position="1026"/>
    </location>
</feature>
<comment type="similarity">
    <text evidence="6">Belongs to the ABC-4 integral membrane protein family.</text>
</comment>
<evidence type="ECO:0000256" key="6">
    <source>
        <dbReference type="ARBA" id="ARBA00038076"/>
    </source>
</evidence>
<keyword evidence="3 8" id="KW-0812">Transmembrane</keyword>
<feature type="transmembrane region" description="Helical" evidence="8">
    <location>
        <begin position="952"/>
        <end position="984"/>
    </location>
</feature>
<feature type="transmembrane region" description="Helical" evidence="8">
    <location>
        <begin position="905"/>
        <end position="931"/>
    </location>
</feature>
<gene>
    <name evidence="10" type="ORF">J4573_21785</name>
</gene>
<evidence type="ECO:0000256" key="8">
    <source>
        <dbReference type="SAM" id="Phobius"/>
    </source>
</evidence>
<dbReference type="PANTHER" id="PTHR30572:SF4">
    <property type="entry name" value="ABC TRANSPORTER PERMEASE YTRF"/>
    <property type="match status" value="1"/>
</dbReference>
<sequence>MRRTGRLAVLWRGIRLRRGMSAGVFLMAVVSAAAASVGPSFHDAAATSALRQAIALAPPGGQSLLITLTASTNEPGGPLSPESLQTAANTAMGANTRLFRAPVREIQLPGAVPGSDTAGLMWRDGVCGHLTLAAGRCPQRGNEVVVDEATATARGWRTGSTIPTLIPEPEEEPGAGQGMLTLDVAGVYTITSPGEPYWYGHAAGPDGRPASGAIFAADPLITSLTTYPVLPDKVGLIGRVMLPVRGDALRSGDGPVLGQAVRDVAAWVAHDSNRRAFSSTIVTTLDDIDSSLGALQVPVVTVTVQLVVLCWLLLFFLMIDIAEARAPDVALAKLRGLTGVRLLVFGLAEPLVLLAVALPVGVLAGRFGARLLADTFVGGVPMGFPSTVWPAAAATTAGGAVAAALAFRAALTRPVTEQWRRTAGRRPPRGWIPEAVLLTLVAGGLVQIIGNGPLGDAGRQHSAALLVPGLLALGAALVAARLLPPACRSLFARTRRRGGLEYFLALRHIARRPGVNRITISLATSVALVVFAVAAWSVTRTNHHEYARLQLGAPVAFSVSEPPGQSVADFAEAADPGGRDVAGVMIARSAEAGTPATLAVDPQRFARVAYWRKDFAPQSLAAMTAALKQSSPPPVALHGDRLRIRVRVQKLNARGIELHADLIVPGQPRPTEVGLGTLPTSGRRSPTTRLPGCERGCEIQRIFLRDQPAVTPVDTDGQFTVEALDERVGGRWRPVDAGLAQPSRWRIVQPQNAQYGVGNAGGGAQADGLHVTVQSDLASWRGVYPATFPETLSAIVTPAAVRPPPDRPDERPPPIRGLNAGTLAIRQAFTARALPAVADLGVIVDQDEARRSAGGIDRGVEYQVWTTPRAAPAVRAKIRAAGMTIFSERSVGQATRDLDRQGPGLALALLLAASAAAALLAAAGAMLSLYASGRRRTYELAALRVAGTRRRVLAASLVLEQLVVLGFGALVGVGAGLLTIWLALPSVPQFVRKPTAPVLTNAPDPLPLGLAVTGVVVVMTAGSLLMSRAIMSRVHADQLREAPP</sequence>
<evidence type="ECO:0000256" key="7">
    <source>
        <dbReference type="SAM" id="MobiDB-lite"/>
    </source>
</evidence>
<keyword evidence="5 8" id="KW-0472">Membrane</keyword>
<keyword evidence="11" id="KW-1185">Reference proteome</keyword>
<feature type="transmembrane region" description="Helical" evidence="8">
    <location>
        <begin position="342"/>
        <end position="368"/>
    </location>
</feature>
<evidence type="ECO:0000259" key="9">
    <source>
        <dbReference type="Pfam" id="PF02687"/>
    </source>
</evidence>
<evidence type="ECO:0000256" key="5">
    <source>
        <dbReference type="ARBA" id="ARBA00023136"/>
    </source>
</evidence>
<evidence type="ECO:0000313" key="10">
    <source>
        <dbReference type="EMBL" id="MBO2449747.1"/>
    </source>
</evidence>
<feature type="region of interest" description="Disordered" evidence="7">
    <location>
        <begin position="670"/>
        <end position="691"/>
    </location>
</feature>
<comment type="caution">
    <text evidence="10">The sequence shown here is derived from an EMBL/GenBank/DDBJ whole genome shotgun (WGS) entry which is preliminary data.</text>
</comment>
<feature type="transmembrane region" description="Helical" evidence="8">
    <location>
        <begin position="462"/>
        <end position="483"/>
    </location>
</feature>
<dbReference type="InterPro" id="IPR050250">
    <property type="entry name" value="Macrolide_Exporter_MacB"/>
</dbReference>
<dbReference type="GO" id="GO:0005886">
    <property type="term" value="C:plasma membrane"/>
    <property type="evidence" value="ECO:0007669"/>
    <property type="project" value="UniProtKB-SubCell"/>
</dbReference>
<feature type="transmembrane region" description="Helical" evidence="8">
    <location>
        <begin position="431"/>
        <end position="450"/>
    </location>
</feature>
<dbReference type="AlphaFoldDB" id="A0A939PCL4"/>
<evidence type="ECO:0000313" key="11">
    <source>
        <dbReference type="Proteomes" id="UP000669179"/>
    </source>
</evidence>
<reference evidence="10" key="1">
    <citation type="submission" date="2021-03" db="EMBL/GenBank/DDBJ databases">
        <authorList>
            <person name="Kanchanasin P."/>
            <person name="Saeng-In P."/>
            <person name="Phongsopitanun W."/>
            <person name="Yuki M."/>
            <person name="Kudo T."/>
            <person name="Ohkuma M."/>
            <person name="Tanasupawat S."/>
        </authorList>
    </citation>
    <scope>NUCLEOTIDE SEQUENCE</scope>
    <source>
        <strain evidence="10">GKU 128</strain>
    </source>
</reference>
<feature type="transmembrane region" description="Helical" evidence="8">
    <location>
        <begin position="299"/>
        <end position="321"/>
    </location>
</feature>
<dbReference type="EMBL" id="JAGEOJ010000008">
    <property type="protein sequence ID" value="MBO2449747.1"/>
    <property type="molecule type" value="Genomic_DNA"/>
</dbReference>
<proteinExistence type="inferred from homology"/>
<evidence type="ECO:0000256" key="2">
    <source>
        <dbReference type="ARBA" id="ARBA00022475"/>
    </source>
</evidence>
<feature type="compositionally biased region" description="Polar residues" evidence="7">
    <location>
        <begin position="678"/>
        <end position="688"/>
    </location>
</feature>
<evidence type="ECO:0000256" key="3">
    <source>
        <dbReference type="ARBA" id="ARBA00022692"/>
    </source>
</evidence>
<evidence type="ECO:0000256" key="4">
    <source>
        <dbReference type="ARBA" id="ARBA00022989"/>
    </source>
</evidence>
<dbReference type="GO" id="GO:0022857">
    <property type="term" value="F:transmembrane transporter activity"/>
    <property type="evidence" value="ECO:0007669"/>
    <property type="project" value="TreeGrafter"/>
</dbReference>
<feature type="domain" description="ABC3 transporter permease C-terminal" evidence="9">
    <location>
        <begin position="913"/>
        <end position="1032"/>
    </location>
</feature>
<feature type="transmembrane region" description="Helical" evidence="8">
    <location>
        <begin position="518"/>
        <end position="538"/>
    </location>
</feature>
<accession>A0A939PCL4</accession>
<comment type="subcellular location">
    <subcellularLocation>
        <location evidence="1">Cell membrane</location>
        <topology evidence="1">Multi-pass membrane protein</topology>
    </subcellularLocation>
</comment>